<evidence type="ECO:0000313" key="8">
    <source>
        <dbReference type="EMBL" id="RBO98982.1"/>
    </source>
</evidence>
<dbReference type="InterPro" id="IPR050448">
    <property type="entry name" value="OpgB/LTA_synthase_biosynth"/>
</dbReference>
<protein>
    <submittedName>
        <fullName evidence="8">Phosphoglycerol transferase</fullName>
    </submittedName>
</protein>
<evidence type="ECO:0000256" key="5">
    <source>
        <dbReference type="ARBA" id="ARBA00023136"/>
    </source>
</evidence>
<evidence type="ECO:0000313" key="9">
    <source>
        <dbReference type="Proteomes" id="UP000252893"/>
    </source>
</evidence>
<dbReference type="Pfam" id="PF00884">
    <property type="entry name" value="Sulfatase"/>
    <property type="match status" value="1"/>
</dbReference>
<accession>A0A366E9H8</accession>
<name>A0A366E9H8_9HYPH</name>
<evidence type="ECO:0000256" key="4">
    <source>
        <dbReference type="ARBA" id="ARBA00022989"/>
    </source>
</evidence>
<proteinExistence type="predicted"/>
<feature type="transmembrane region" description="Helical" evidence="6">
    <location>
        <begin position="82"/>
        <end position="109"/>
    </location>
</feature>
<feature type="transmembrane region" description="Helical" evidence="6">
    <location>
        <begin position="160"/>
        <end position="180"/>
    </location>
</feature>
<keyword evidence="4 6" id="KW-1133">Transmembrane helix</keyword>
<evidence type="ECO:0000256" key="3">
    <source>
        <dbReference type="ARBA" id="ARBA00022692"/>
    </source>
</evidence>
<keyword evidence="8" id="KW-0808">Transferase</keyword>
<gene>
    <name evidence="8" type="ORF">DFR47_101591</name>
</gene>
<comment type="caution">
    <text evidence="8">The sequence shown here is derived from an EMBL/GenBank/DDBJ whole genome shotgun (WGS) entry which is preliminary data.</text>
</comment>
<evidence type="ECO:0000256" key="1">
    <source>
        <dbReference type="ARBA" id="ARBA00004651"/>
    </source>
</evidence>
<dbReference type="SUPFAM" id="SSF53649">
    <property type="entry name" value="Alkaline phosphatase-like"/>
    <property type="match status" value="1"/>
</dbReference>
<evidence type="ECO:0000256" key="6">
    <source>
        <dbReference type="SAM" id="Phobius"/>
    </source>
</evidence>
<keyword evidence="3 6" id="KW-0812">Transmembrane</keyword>
<dbReference type="GO" id="GO:0016740">
    <property type="term" value="F:transferase activity"/>
    <property type="evidence" value="ECO:0007669"/>
    <property type="project" value="UniProtKB-KW"/>
</dbReference>
<feature type="transmembrane region" description="Helical" evidence="6">
    <location>
        <begin position="49"/>
        <end position="70"/>
    </location>
</feature>
<dbReference type="PANTHER" id="PTHR47371">
    <property type="entry name" value="LIPOTEICHOIC ACID SYNTHASE"/>
    <property type="match status" value="1"/>
</dbReference>
<comment type="subcellular location">
    <subcellularLocation>
        <location evidence="1">Cell membrane</location>
        <topology evidence="1">Multi-pass membrane protein</topology>
    </subcellularLocation>
</comment>
<dbReference type="InterPro" id="IPR017850">
    <property type="entry name" value="Alkaline_phosphatase_core_sf"/>
</dbReference>
<dbReference type="AlphaFoldDB" id="A0A366E9H8"/>
<reference evidence="8 9" key="1">
    <citation type="submission" date="2018-06" db="EMBL/GenBank/DDBJ databases">
        <title>Genomic Encyclopedia of Type Strains, Phase IV (KMG-IV): sequencing the most valuable type-strain genomes for metagenomic binning, comparative biology and taxonomic classification.</title>
        <authorList>
            <person name="Goeker M."/>
        </authorList>
    </citation>
    <scope>NUCLEOTIDE SEQUENCE [LARGE SCALE GENOMIC DNA]</scope>
    <source>
        <strain evidence="8 9">DSM 25619</strain>
    </source>
</reference>
<feature type="transmembrane region" description="Helical" evidence="6">
    <location>
        <begin position="26"/>
        <end position="43"/>
    </location>
</feature>
<keyword evidence="2" id="KW-1003">Cell membrane</keyword>
<keyword evidence="5 6" id="KW-0472">Membrane</keyword>
<dbReference type="EMBL" id="QNRH01000001">
    <property type="protein sequence ID" value="RBO98982.1"/>
    <property type="molecule type" value="Genomic_DNA"/>
</dbReference>
<dbReference type="OrthoDB" id="9760224at2"/>
<dbReference type="Gene3D" id="3.40.720.10">
    <property type="entry name" value="Alkaline Phosphatase, subunit A"/>
    <property type="match status" value="1"/>
</dbReference>
<feature type="domain" description="Sulfatase N-terminal" evidence="7">
    <location>
        <begin position="206"/>
        <end position="486"/>
    </location>
</feature>
<evidence type="ECO:0000256" key="2">
    <source>
        <dbReference type="ARBA" id="ARBA00022475"/>
    </source>
</evidence>
<organism evidence="8 9">
    <name type="scientific">Pseudochrobactrum asaccharolyticum</name>
    <dbReference type="NCBI Taxonomy" id="354351"/>
    <lineage>
        <taxon>Bacteria</taxon>
        <taxon>Pseudomonadati</taxon>
        <taxon>Pseudomonadota</taxon>
        <taxon>Alphaproteobacteria</taxon>
        <taxon>Hyphomicrobiales</taxon>
        <taxon>Brucellaceae</taxon>
        <taxon>Pseudochrobactrum</taxon>
    </lineage>
</organism>
<dbReference type="GO" id="GO:0005886">
    <property type="term" value="C:plasma membrane"/>
    <property type="evidence" value="ECO:0007669"/>
    <property type="project" value="UniProtKB-SubCell"/>
</dbReference>
<dbReference type="Proteomes" id="UP000252893">
    <property type="component" value="Unassembled WGS sequence"/>
</dbReference>
<evidence type="ECO:0000259" key="7">
    <source>
        <dbReference type="Pfam" id="PF00884"/>
    </source>
</evidence>
<dbReference type="CDD" id="cd16015">
    <property type="entry name" value="LTA_synthase"/>
    <property type="match status" value="1"/>
</dbReference>
<dbReference type="InterPro" id="IPR000917">
    <property type="entry name" value="Sulfatase_N"/>
</dbReference>
<dbReference type="PANTHER" id="PTHR47371:SF3">
    <property type="entry name" value="PHOSPHOGLYCEROL TRANSFERASE I"/>
    <property type="match status" value="1"/>
</dbReference>
<keyword evidence="9" id="KW-1185">Reference proteome</keyword>
<sequence length="537" mass="60101">MRMPSLGGEDTHAGAVMEFILNRSQYKYNFIVFVLAFSVSYAFKKYFLISGFVSSALCFGGAAIYIMYGFGAVAKQPVSFRFLYSLVPIVLLFIYAGVIGLFGSFDFASIVFHLNMGVEGGAPENSTKYTLRFALSCLGVILAFWFLINKDRRFLVLDRALFIPLLLINPLVWSVGSFFIGSHYDDRLLKAYFAPDHLQLATAIKQNMIIIYAESTERTFADIAAGDKVFAELKELSASGLEVKGLAQAKNTGWSMAGFVASQCGVPLQPHGLLSGNLFDKQQTFFAGIVCLSDLLKKNDYQVEFLNGSDHGFAGMRAFLKSHKFDQAFGLHNIEAASDYRNDWGHYDDTVFKQAQNRVRLLKKSGKPYVMSVATIAAHFPNGHSTRSCERAFPNNKLPQILFSVKCTGYEISKFIKTLRHEGLLDNTVVVIVSDHLMMKNDYEEQLNQKQRLNYFVVIGDSIRPQLLERQAAMFDVFPTLLDLLGFSLPDGRAGLGVSLLSVNKTLFEQYGADKINDRISRDRLLARKIWVEPSVL</sequence>
<feature type="transmembrane region" description="Helical" evidence="6">
    <location>
        <begin position="129"/>
        <end position="148"/>
    </location>
</feature>